<sequence>MNRAIRWVSVFALLLVAVLLVNLSYIQVFREDELAHNPLNKREFLQTKEIPRGQISAGGQVLAASAADEAGLYHRSYPTDPVEFSHVTGYLSDRYGAAGVEQSYNGVLNGTEVGAGQWLDKLTGNVEAGNNVELTLLPEVQQTAYRELAGKGYEGSVVALRPSTGEVLAMASTPSYDPNSVSDTDPDTSGAAWEQLQADEGNPLLNHATQETLPPGSIFKIITTSAALEGDFTPESTVTGAPSITLPNTETTLTNYGGQPCAGGGDVSLRTAFKLSCNTAFVQVGEAVGAEKFADTAKAFGVGETYDLGLEQAAGGVGDLPDDAALGQSAIGQRDVSMTALQAAVMAGTVANDGARMSPHVVSRITAPDLSEVKKVGDKKLNQAIPEEVAAQVTDLMRDSERNTFGATGADIASKTGTAEHGDENTPPHTWYVAFSPSEDADVAVAVVVKNGGGEGVGATGGKIASPIGRAVLEAALRATQ</sequence>
<dbReference type="Gene3D" id="3.40.710.10">
    <property type="entry name" value="DD-peptidase/beta-lactamase superfamily"/>
    <property type="match status" value="1"/>
</dbReference>
<dbReference type="GO" id="GO:0008658">
    <property type="term" value="F:penicillin binding"/>
    <property type="evidence" value="ECO:0007669"/>
    <property type="project" value="InterPro"/>
</dbReference>
<organism evidence="4 5">
    <name type="scientific">Corynebacterium frankenforstense DSM 45800</name>
    <dbReference type="NCBI Taxonomy" id="1437875"/>
    <lineage>
        <taxon>Bacteria</taxon>
        <taxon>Bacillati</taxon>
        <taxon>Actinomycetota</taxon>
        <taxon>Actinomycetes</taxon>
        <taxon>Mycobacteriales</taxon>
        <taxon>Corynebacteriaceae</taxon>
        <taxon>Corynebacterium</taxon>
    </lineage>
</organism>
<evidence type="ECO:0000313" key="5">
    <source>
        <dbReference type="Proteomes" id="UP000185434"/>
    </source>
</evidence>
<feature type="region of interest" description="Disordered" evidence="1">
    <location>
        <begin position="408"/>
        <end position="428"/>
    </location>
</feature>
<dbReference type="GO" id="GO:0071555">
    <property type="term" value="P:cell wall organization"/>
    <property type="evidence" value="ECO:0007669"/>
    <property type="project" value="TreeGrafter"/>
</dbReference>
<dbReference type="OrthoDB" id="9766847at2"/>
<dbReference type="SUPFAM" id="SSF56601">
    <property type="entry name" value="beta-lactamase/transpeptidase-like"/>
    <property type="match status" value="1"/>
</dbReference>
<dbReference type="PANTHER" id="PTHR30627">
    <property type="entry name" value="PEPTIDOGLYCAN D,D-TRANSPEPTIDASE"/>
    <property type="match status" value="1"/>
</dbReference>
<dbReference type="Pfam" id="PF00905">
    <property type="entry name" value="Transpeptidase"/>
    <property type="match status" value="1"/>
</dbReference>
<protein>
    <submittedName>
        <fullName evidence="4">Penicillin-binding protein</fullName>
    </submittedName>
</protein>
<dbReference type="KEGG" id="cfk:CFRA_00180"/>
<dbReference type="Gene3D" id="3.90.1310.10">
    <property type="entry name" value="Penicillin-binding protein 2a (Domain 2)"/>
    <property type="match status" value="1"/>
</dbReference>
<dbReference type="Pfam" id="PF21922">
    <property type="entry name" value="PBP_dimer_2"/>
    <property type="match status" value="1"/>
</dbReference>
<dbReference type="GO" id="GO:0071972">
    <property type="term" value="F:peptidoglycan L,D-transpeptidase activity"/>
    <property type="evidence" value="ECO:0007669"/>
    <property type="project" value="TreeGrafter"/>
</dbReference>
<dbReference type="InterPro" id="IPR054120">
    <property type="entry name" value="PBPA_dimer"/>
</dbReference>
<evidence type="ECO:0000313" key="4">
    <source>
        <dbReference type="EMBL" id="APT87978.1"/>
    </source>
</evidence>
<dbReference type="RefSeq" id="WP_075662948.1">
    <property type="nucleotide sequence ID" value="NZ_CP009247.1"/>
</dbReference>
<dbReference type="EMBL" id="CP009247">
    <property type="protein sequence ID" value="APT87978.1"/>
    <property type="molecule type" value="Genomic_DNA"/>
</dbReference>
<evidence type="ECO:0000256" key="1">
    <source>
        <dbReference type="SAM" id="MobiDB-lite"/>
    </source>
</evidence>
<name>A0A1L7CQ79_9CORY</name>
<proteinExistence type="predicted"/>
<dbReference type="GO" id="GO:0005886">
    <property type="term" value="C:plasma membrane"/>
    <property type="evidence" value="ECO:0007669"/>
    <property type="project" value="TreeGrafter"/>
</dbReference>
<dbReference type="InterPro" id="IPR050515">
    <property type="entry name" value="Beta-lactam/transpept"/>
</dbReference>
<accession>A0A1L7CQ79</accession>
<dbReference type="AlphaFoldDB" id="A0A1L7CQ79"/>
<dbReference type="InterPro" id="IPR012338">
    <property type="entry name" value="Beta-lactam/transpept-like"/>
</dbReference>
<dbReference type="PANTHER" id="PTHR30627:SF24">
    <property type="entry name" value="PENICILLIN-BINDING PROTEIN 4B"/>
    <property type="match status" value="1"/>
</dbReference>
<evidence type="ECO:0000259" key="3">
    <source>
        <dbReference type="Pfam" id="PF21922"/>
    </source>
</evidence>
<dbReference type="Proteomes" id="UP000185434">
    <property type="component" value="Chromosome"/>
</dbReference>
<keyword evidence="5" id="KW-1185">Reference proteome</keyword>
<reference evidence="4 5" key="1">
    <citation type="submission" date="2014-08" db="EMBL/GenBank/DDBJ databases">
        <title>Complete genome sequence of Corynebacterium frankenforstense ST18(T) (=DSM 45800(T)), isolated from raw cow milk.</title>
        <authorList>
            <person name="Ruckert C."/>
            <person name="Albersmeier A."/>
            <person name="Winkler A."/>
            <person name="Lipski A."/>
            <person name="Kalinowski J."/>
        </authorList>
    </citation>
    <scope>NUCLEOTIDE SEQUENCE [LARGE SCALE GENOMIC DNA]</scope>
    <source>
        <strain evidence="4 5">ST18</strain>
    </source>
</reference>
<dbReference type="STRING" id="1437875.CFRA_00180"/>
<feature type="domain" description="Penicillin binding protein A dimerisation" evidence="3">
    <location>
        <begin position="52"/>
        <end position="132"/>
    </location>
</feature>
<feature type="domain" description="Penicillin-binding protein transpeptidase" evidence="2">
    <location>
        <begin position="155"/>
        <end position="474"/>
    </location>
</feature>
<evidence type="ECO:0000259" key="2">
    <source>
        <dbReference type="Pfam" id="PF00905"/>
    </source>
</evidence>
<dbReference type="InterPro" id="IPR001460">
    <property type="entry name" value="PCN-bd_Tpept"/>
</dbReference>
<gene>
    <name evidence="4" type="ORF">CFRA_00180</name>
</gene>